<comment type="caution">
    <text evidence="1">The sequence shown here is derived from an EMBL/GenBank/DDBJ whole genome shotgun (WGS) entry which is preliminary data.</text>
</comment>
<name>U7V1P5_9MICC</name>
<dbReference type="Proteomes" id="UP000017174">
    <property type="component" value="Unassembled WGS sequence"/>
</dbReference>
<evidence type="ECO:0000313" key="2">
    <source>
        <dbReference type="Proteomes" id="UP000017174"/>
    </source>
</evidence>
<dbReference type="EMBL" id="AXZG01000053">
    <property type="protein sequence ID" value="ERT65500.1"/>
    <property type="molecule type" value="Genomic_DNA"/>
</dbReference>
<dbReference type="HOGENOM" id="CLU_3103398_0_0_11"/>
<accession>U7V1P5</accession>
<gene>
    <name evidence="1" type="ORF">HMPREF0742_01890</name>
</gene>
<reference evidence="1 2" key="1">
    <citation type="submission" date="2013-08" db="EMBL/GenBank/DDBJ databases">
        <authorList>
            <person name="Weinstock G."/>
            <person name="Sodergren E."/>
            <person name="Wylie T."/>
            <person name="Fulton L."/>
            <person name="Fulton R."/>
            <person name="Fronick C."/>
            <person name="O'Laughlin M."/>
            <person name="Godfrey J."/>
            <person name="Miner T."/>
            <person name="Herter B."/>
            <person name="Appelbaum E."/>
            <person name="Cordes M."/>
            <person name="Lek S."/>
            <person name="Wollam A."/>
            <person name="Pepin K.H."/>
            <person name="Palsikar V.B."/>
            <person name="Mitreva M."/>
            <person name="Wilson R.K."/>
        </authorList>
    </citation>
    <scope>NUCLEOTIDE SEQUENCE [LARGE SCALE GENOMIC DNA]</scope>
    <source>
        <strain evidence="1 2">F0184</strain>
    </source>
</reference>
<protein>
    <submittedName>
        <fullName evidence="1">Uncharacterized protein</fullName>
    </submittedName>
</protein>
<dbReference type="AlphaFoldDB" id="U7V1P5"/>
<sequence length="51" mass="6038">MRSFSISAQFFKGQIFIYQLFIPQILKESVEFPESCCSAKFLCFIFFISNR</sequence>
<proteinExistence type="predicted"/>
<evidence type="ECO:0000313" key="1">
    <source>
        <dbReference type="EMBL" id="ERT65500.1"/>
    </source>
</evidence>
<organism evidence="1 2">
    <name type="scientific">Rothia aeria F0184</name>
    <dbReference type="NCBI Taxonomy" id="888019"/>
    <lineage>
        <taxon>Bacteria</taxon>
        <taxon>Bacillati</taxon>
        <taxon>Actinomycetota</taxon>
        <taxon>Actinomycetes</taxon>
        <taxon>Micrococcales</taxon>
        <taxon>Micrococcaceae</taxon>
        <taxon>Rothia</taxon>
    </lineage>
</organism>